<gene>
    <name evidence="2" type="ORF">COT91_02410</name>
</gene>
<feature type="region of interest" description="Disordered" evidence="1">
    <location>
        <begin position="1"/>
        <end position="44"/>
    </location>
</feature>
<protein>
    <recommendedName>
        <fullName evidence="4">Pre-toxin TG domain-containing protein</fullName>
    </recommendedName>
</protein>
<dbReference type="AlphaFoldDB" id="A0A2H0VDT9"/>
<sequence length="367" mass="39861">MISQKKFEKNNVENPDAIKEQPAPKEPVEIRPPVETGADSDEQELERAIGDEEIALGREDDAQRLADLRLKLSSGDFGSEDLDLGGVHKAERQYTPDEESAINQGMEDAFQGEGEKEEPVGEKTRIFSTEVLDTIFDPNFRANLMGHLSDKKGMDPAVISRIEGSLQQLETFRPQLDEMLEKGVEQITEQQLAGDLGKIFTSIKDQLPEGYLREVNKTLKNPSAGKDSEWGKKLANIASSGLDFVPVMGPAKMLIEAGRGRTLHGTKLEGSKQAWHALEGATFLALDITGVGTAVKGGKAAVIGSKFLTRAAAHAKVAGMSKAIYKPLFRFGLAVSRNPMLAKAVERGLGAIIKEREMRKAALALAA</sequence>
<accession>A0A2H0VDT9</accession>
<name>A0A2H0VDT9_9BACT</name>
<dbReference type="Proteomes" id="UP000230557">
    <property type="component" value="Unassembled WGS sequence"/>
</dbReference>
<comment type="caution">
    <text evidence="2">The sequence shown here is derived from an EMBL/GenBank/DDBJ whole genome shotgun (WGS) entry which is preliminary data.</text>
</comment>
<evidence type="ECO:0000256" key="1">
    <source>
        <dbReference type="SAM" id="MobiDB-lite"/>
    </source>
</evidence>
<organism evidence="2 3">
    <name type="scientific">Candidatus Doudnabacteria bacterium CG10_big_fil_rev_8_21_14_0_10_41_10</name>
    <dbReference type="NCBI Taxonomy" id="1974551"/>
    <lineage>
        <taxon>Bacteria</taxon>
        <taxon>Candidatus Doudnaibacteriota</taxon>
    </lineage>
</organism>
<proteinExistence type="predicted"/>
<evidence type="ECO:0000313" key="2">
    <source>
        <dbReference type="EMBL" id="PIR97243.1"/>
    </source>
</evidence>
<evidence type="ECO:0000313" key="3">
    <source>
        <dbReference type="Proteomes" id="UP000230557"/>
    </source>
</evidence>
<dbReference type="EMBL" id="PFAJ01000034">
    <property type="protein sequence ID" value="PIR97243.1"/>
    <property type="molecule type" value="Genomic_DNA"/>
</dbReference>
<evidence type="ECO:0008006" key="4">
    <source>
        <dbReference type="Google" id="ProtNLM"/>
    </source>
</evidence>
<reference evidence="3" key="1">
    <citation type="submission" date="2017-09" db="EMBL/GenBank/DDBJ databases">
        <title>Depth-based differentiation of microbial function through sediment-hosted aquifers and enrichment of novel symbionts in the deep terrestrial subsurface.</title>
        <authorList>
            <person name="Probst A.J."/>
            <person name="Ladd B."/>
            <person name="Jarett J.K."/>
            <person name="Geller-Mcgrath D.E."/>
            <person name="Sieber C.M.K."/>
            <person name="Emerson J.B."/>
            <person name="Anantharaman K."/>
            <person name="Thomas B.C."/>
            <person name="Malmstrom R."/>
            <person name="Stieglmeier M."/>
            <person name="Klingl A."/>
            <person name="Woyke T."/>
            <person name="Ryan C.M."/>
            <person name="Banfield J.F."/>
        </authorList>
    </citation>
    <scope>NUCLEOTIDE SEQUENCE [LARGE SCALE GENOMIC DNA]</scope>
</reference>
<feature type="compositionally biased region" description="Basic and acidic residues" evidence="1">
    <location>
        <begin position="1"/>
        <end position="29"/>
    </location>
</feature>